<reference evidence="4" key="1">
    <citation type="journal article" date="2017" name="Mycologia">
        <title>Fusarium algeriense, sp. nov., a novel toxigenic crown rot pathogen of durum wheat from Algeria is nested in the Fusarium burgessii species complex.</title>
        <authorList>
            <person name="Laraba I."/>
            <person name="Keddad A."/>
            <person name="Boureghda H."/>
            <person name="Abdallah N."/>
            <person name="Vaughan M.M."/>
            <person name="Proctor R.H."/>
            <person name="Busman M."/>
            <person name="O'Donnell K."/>
        </authorList>
    </citation>
    <scope>NUCLEOTIDE SEQUENCE</scope>
    <source>
        <strain evidence="4">NRRL 25174</strain>
    </source>
</reference>
<feature type="domain" description="Heterokaryon incompatibility" evidence="2">
    <location>
        <begin position="122"/>
        <end position="248"/>
    </location>
</feature>
<feature type="region of interest" description="Disordered" evidence="1">
    <location>
        <begin position="1164"/>
        <end position="1183"/>
    </location>
</feature>
<dbReference type="InterPro" id="IPR018289">
    <property type="entry name" value="MULE_transposase_dom"/>
</dbReference>
<comment type="caution">
    <text evidence="4">The sequence shown here is derived from an EMBL/GenBank/DDBJ whole genome shotgun (WGS) entry which is preliminary data.</text>
</comment>
<dbReference type="EMBL" id="PVQB02000591">
    <property type="protein sequence ID" value="KAF4335135.1"/>
    <property type="molecule type" value="Genomic_DNA"/>
</dbReference>
<dbReference type="Pfam" id="PF06985">
    <property type="entry name" value="HET"/>
    <property type="match status" value="1"/>
</dbReference>
<gene>
    <name evidence="4" type="ORF">FBEOM_11013</name>
</gene>
<dbReference type="OrthoDB" id="1421156at2759"/>
<sequence length="1408" mass="160750">MFPSRCVGKVAIHEKATEEHSDLMDTALLYIGPKEGQGAADNRKHLGDVLAIEPTNERFPFLSPHRIDVKSVDYDRVKVWLRYCEENHLGGCKSETAASVQPLDVLDYKSRKITVLPNNEKYAALSYLWGTGEYEDNKEIPQVIQDSMTVAHQLGCRYLWVDRYCIKHDDPFKGEKLRRMDKIYSEARFTIIDAAGQDPSVGLAGVTVPRQQQAHALINGIRLSHLCKPPREKIRASTWATRGWTYQEGFLSRRRVFFTNEQVMFQCNNMSCLESFRIPMKALHKPGGSTSGKNPVLRDTEPLAMKRMKIGNHLMEYRILSFFKTQKSWCHFLGNPIDPKRKHIIIEWYHLEPAVRRKDFPSWSWTGWGGPLKLTSYHNPDYKLQLIAKAGEPVSVDDYIQSCDKPQSPSMEPFIRLTGKMTTMTFERHQWSTNTEMSGNTSVAEGALRDGAWGVLTLAENLVSYLFLYADDESLQGKSGFNLPVIFLETGEHSRDKNMVVLVLRQAEGCYERVGALITRSSLDSRVMPVVSKDASGRWSTSAQLSEADKHLWLDGTKENTVLLNALRYWTVVPTMDRTLELFPDDALPPEAIFSSRSELVTAINDWASDRGYAFVARRSSKAKTLSQALTVTYICDRGGGPRSDQSSKRKTSSRRTDCLFSINAIESNCKTQWAVKHRNNPRYNTHNHEPSFGPRTHPVLRRITHEGEQTIRFLSEAGVKPKEIRTFLRLSDSFKLATQQDIYNAVARSKRALAKGQSTIHALADELVDQGFRSHFCLDQENRVTAVFFTNQASLTYTKSYPEIMMLDCTYKTNKYKMPLLDIVGIDACGKSFCIAFAFMSGEEEADYIWVLSRLRQVYEAQGIALPSVILTDRCLACMNAIADIAAFPEPTHLLCIFHINQAVLTYCQPRFTKGSDDPQGYSKWLEFQKSFNHVIASETQGVYNERLAKFKDTYTPSHRDELGYIMTTWLNPYKEKFVKAWVRNTLHFGQATTSPAEGIHNLLKRHLNNNQADLFECWRHIKRAVDNQLESLHDSLAYDNINEPTIQSIRLSRPLFGTVTGWVSHEALLKVEKQAEHLKNSMPICTGTFTRSFGLPCAHILEPLLRNGLHLQLSHFHSHWHLQRPGAPLLLIEPRRVFDRLADRSVLPPTSTQREPCAFEEVEKASHPRAQPQCSACQETGHRRNSKKCPLRYNDILPALSQASPVTQPVVERHIDPQLQSDIAQPTIITVTETETHTTTRTRTITSTPITTPSPGASPQSARQTTSITVAMPEAYDSAPAIYRRYISDRERWYQQQPQRRRTDKLYRKAMKLRLKYPKSNHQWARTLGQMGDYVKAANGRKLRDWTEEEINAYIDFQNKEDERVYYAVAQRAQYTGRRGIEDSMRIAEEDGRIQQAYYDNQVATN</sequence>
<feature type="domain" description="MULE transposase" evidence="3">
    <location>
        <begin position="806"/>
        <end position="903"/>
    </location>
</feature>
<organism evidence="4 5">
    <name type="scientific">Fusarium beomiforme</name>
    <dbReference type="NCBI Taxonomy" id="44412"/>
    <lineage>
        <taxon>Eukaryota</taxon>
        <taxon>Fungi</taxon>
        <taxon>Dikarya</taxon>
        <taxon>Ascomycota</taxon>
        <taxon>Pezizomycotina</taxon>
        <taxon>Sordariomycetes</taxon>
        <taxon>Hypocreomycetidae</taxon>
        <taxon>Hypocreales</taxon>
        <taxon>Nectriaceae</taxon>
        <taxon>Fusarium</taxon>
        <taxon>Fusarium burgessii species complex</taxon>
    </lineage>
</organism>
<keyword evidence="5" id="KW-1185">Reference proteome</keyword>
<evidence type="ECO:0000259" key="3">
    <source>
        <dbReference type="Pfam" id="PF10551"/>
    </source>
</evidence>
<dbReference type="Proteomes" id="UP000730481">
    <property type="component" value="Unassembled WGS sequence"/>
</dbReference>
<dbReference type="InterPro" id="IPR052579">
    <property type="entry name" value="Zinc_finger_SWIM"/>
</dbReference>
<name>A0A9P5AA85_9HYPO</name>
<protein>
    <submittedName>
        <fullName evidence="4">Transposase</fullName>
    </submittedName>
</protein>
<feature type="region of interest" description="Disordered" evidence="1">
    <location>
        <begin position="1237"/>
        <end position="1266"/>
    </location>
</feature>
<evidence type="ECO:0000256" key="1">
    <source>
        <dbReference type="SAM" id="MobiDB-lite"/>
    </source>
</evidence>
<feature type="compositionally biased region" description="Low complexity" evidence="1">
    <location>
        <begin position="1237"/>
        <end position="1257"/>
    </location>
</feature>
<evidence type="ECO:0000313" key="5">
    <source>
        <dbReference type="Proteomes" id="UP000730481"/>
    </source>
</evidence>
<reference evidence="4" key="2">
    <citation type="submission" date="2020-02" db="EMBL/GenBank/DDBJ databases">
        <title>Identification and distribution of gene clusters putatively required for synthesis of sphingolipid metabolism inhibitors in phylogenetically diverse species of the filamentous fungus Fusarium.</title>
        <authorList>
            <person name="Kim H.-S."/>
            <person name="Busman M."/>
            <person name="Brown D.W."/>
            <person name="Divon H."/>
            <person name="Uhlig S."/>
            <person name="Proctor R.H."/>
        </authorList>
    </citation>
    <scope>NUCLEOTIDE SEQUENCE</scope>
    <source>
        <strain evidence="4">NRRL 25174</strain>
    </source>
</reference>
<evidence type="ECO:0000313" key="4">
    <source>
        <dbReference type="EMBL" id="KAF4335135.1"/>
    </source>
</evidence>
<dbReference type="Pfam" id="PF10551">
    <property type="entry name" value="MULE"/>
    <property type="match status" value="1"/>
</dbReference>
<proteinExistence type="predicted"/>
<dbReference type="InterPro" id="IPR010730">
    <property type="entry name" value="HET"/>
</dbReference>
<accession>A0A9P5AA85</accession>
<dbReference type="PANTHER" id="PTHR31569">
    <property type="entry name" value="SWIM-TYPE DOMAIN-CONTAINING PROTEIN"/>
    <property type="match status" value="1"/>
</dbReference>
<evidence type="ECO:0000259" key="2">
    <source>
        <dbReference type="Pfam" id="PF06985"/>
    </source>
</evidence>
<dbReference type="PANTHER" id="PTHR31569:SF4">
    <property type="entry name" value="SWIM-TYPE DOMAIN-CONTAINING PROTEIN"/>
    <property type="match status" value="1"/>
</dbReference>